<keyword evidence="3" id="KW-1185">Reference proteome</keyword>
<proteinExistence type="predicted"/>
<name>A0A7C9FZ48_9BACT</name>
<feature type="signal peptide" evidence="1">
    <location>
        <begin position="1"/>
        <end position="25"/>
    </location>
</feature>
<organism evidence="2 3">
    <name type="scientific">Salmonirosea aquatica</name>
    <dbReference type="NCBI Taxonomy" id="2654236"/>
    <lineage>
        <taxon>Bacteria</taxon>
        <taxon>Pseudomonadati</taxon>
        <taxon>Bacteroidota</taxon>
        <taxon>Cytophagia</taxon>
        <taxon>Cytophagales</taxon>
        <taxon>Spirosomataceae</taxon>
        <taxon>Salmonirosea</taxon>
    </lineage>
</organism>
<reference evidence="2 3" key="1">
    <citation type="submission" date="2019-10" db="EMBL/GenBank/DDBJ databases">
        <title>Draft Genome Sequence of Cytophagaceae sp. SJW1-29.</title>
        <authorList>
            <person name="Choi A."/>
        </authorList>
    </citation>
    <scope>NUCLEOTIDE SEQUENCE [LARGE SCALE GENOMIC DNA]</scope>
    <source>
        <strain evidence="2 3">SJW1-29</strain>
    </source>
</reference>
<dbReference type="EMBL" id="WHLY01000002">
    <property type="protein sequence ID" value="MPR33768.1"/>
    <property type="molecule type" value="Genomic_DNA"/>
</dbReference>
<comment type="caution">
    <text evidence="2">The sequence shown here is derived from an EMBL/GenBank/DDBJ whole genome shotgun (WGS) entry which is preliminary data.</text>
</comment>
<dbReference type="AlphaFoldDB" id="A0A7C9FZ48"/>
<dbReference type="RefSeq" id="WP_152759420.1">
    <property type="nucleotide sequence ID" value="NZ_WHLY01000002.1"/>
</dbReference>
<evidence type="ECO:0000256" key="1">
    <source>
        <dbReference type="SAM" id="SignalP"/>
    </source>
</evidence>
<sequence length="156" mass="17995">MRTRPVFRALLLLSAPLFNNCNGQATQTPTHNPLQQIQESHIEANVPDESRFAAFMQRDLEEYFSDDYGKKVTVQWEFLREGATQSGVAYPKYYLWTKIYVGEKFLNEGAVRVAAIEKTTFEVTNFVSIDEIKKKKQDIYLVFPAPVCEKIKAKIH</sequence>
<keyword evidence="1" id="KW-0732">Signal</keyword>
<evidence type="ECO:0008006" key="4">
    <source>
        <dbReference type="Google" id="ProtNLM"/>
    </source>
</evidence>
<feature type="chain" id="PRO_5028929548" description="Lipoprotein" evidence="1">
    <location>
        <begin position="26"/>
        <end position="156"/>
    </location>
</feature>
<evidence type="ECO:0000313" key="2">
    <source>
        <dbReference type="EMBL" id="MPR33768.1"/>
    </source>
</evidence>
<gene>
    <name evidence="2" type="ORF">GBK04_10395</name>
</gene>
<protein>
    <recommendedName>
        <fullName evidence="4">Lipoprotein</fullName>
    </recommendedName>
</protein>
<dbReference type="Proteomes" id="UP000479293">
    <property type="component" value="Unassembled WGS sequence"/>
</dbReference>
<evidence type="ECO:0000313" key="3">
    <source>
        <dbReference type="Proteomes" id="UP000479293"/>
    </source>
</evidence>
<accession>A0A7C9FZ48</accession>